<protein>
    <submittedName>
        <fullName evidence="1">Uncharacterized protein</fullName>
    </submittedName>
</protein>
<evidence type="ECO:0000313" key="1">
    <source>
        <dbReference type="EMBL" id="MCZ8516792.1"/>
    </source>
</evidence>
<gene>
    <name evidence="1" type="ORF">O9H85_31395</name>
</gene>
<comment type="caution">
    <text evidence="1">The sequence shown here is derived from an EMBL/GenBank/DDBJ whole genome shotgun (WGS) entry which is preliminary data.</text>
</comment>
<dbReference type="EMBL" id="JAQAGZ010000027">
    <property type="protein sequence ID" value="MCZ8516792.1"/>
    <property type="molecule type" value="Genomic_DNA"/>
</dbReference>
<reference evidence="1 2" key="1">
    <citation type="submission" date="2022-12" db="EMBL/GenBank/DDBJ databases">
        <title>Draft genome sequence of Paenibacillus sp. dW9.</title>
        <authorList>
            <person name="Choi E.-W."/>
            <person name="Kim D.-U."/>
        </authorList>
    </citation>
    <scope>NUCLEOTIDE SEQUENCE [LARGE SCALE GENOMIC DNA]</scope>
    <source>
        <strain evidence="2">dW9</strain>
    </source>
</reference>
<proteinExistence type="predicted"/>
<evidence type="ECO:0000313" key="2">
    <source>
        <dbReference type="Proteomes" id="UP001527882"/>
    </source>
</evidence>
<keyword evidence="2" id="KW-1185">Reference proteome</keyword>
<accession>A0ABT4QIT6</accession>
<organism evidence="1 2">
    <name type="scientific">Paenibacillus gyeongsangnamensis</name>
    <dbReference type="NCBI Taxonomy" id="3388067"/>
    <lineage>
        <taxon>Bacteria</taxon>
        <taxon>Bacillati</taxon>
        <taxon>Bacillota</taxon>
        <taxon>Bacilli</taxon>
        <taxon>Bacillales</taxon>
        <taxon>Paenibacillaceae</taxon>
        <taxon>Paenibacillus</taxon>
    </lineage>
</organism>
<dbReference type="Proteomes" id="UP001527882">
    <property type="component" value="Unassembled WGS sequence"/>
</dbReference>
<dbReference type="RefSeq" id="WP_269885328.1">
    <property type="nucleotide sequence ID" value="NZ_JAQAGZ010000027.1"/>
</dbReference>
<name>A0ABT4QIT6_9BACL</name>
<sequence length="57" mass="6481">MNASMSVVDVIAQIQHLRTAGETLNKKKIKQTHPDLMKNALFYFPSWEHAIQNADSI</sequence>